<dbReference type="InterPro" id="IPR011051">
    <property type="entry name" value="RmlC_Cupin_sf"/>
</dbReference>
<evidence type="ECO:0000313" key="4">
    <source>
        <dbReference type="Proteomes" id="UP000245539"/>
    </source>
</evidence>
<feature type="domain" description="Cupin type-2" evidence="2">
    <location>
        <begin position="62"/>
        <end position="124"/>
    </location>
</feature>
<dbReference type="Gene3D" id="2.60.120.10">
    <property type="entry name" value="Jelly Rolls"/>
    <property type="match status" value="1"/>
</dbReference>
<keyword evidence="4" id="KW-1185">Reference proteome</keyword>
<dbReference type="EMBL" id="QGKM01000047">
    <property type="protein sequence ID" value="PWQ95131.1"/>
    <property type="molecule type" value="Genomic_DNA"/>
</dbReference>
<dbReference type="OrthoDB" id="9798709at2"/>
<dbReference type="SUPFAM" id="SSF51182">
    <property type="entry name" value="RmlC-like cupins"/>
    <property type="match status" value="1"/>
</dbReference>
<dbReference type="PANTHER" id="PTHR36440">
    <property type="entry name" value="PUTATIVE (AFU_ORTHOLOGUE AFUA_8G07350)-RELATED"/>
    <property type="match status" value="1"/>
</dbReference>
<gene>
    <name evidence="3" type="ORF">DKW60_15525</name>
</gene>
<feature type="signal peptide" evidence="1">
    <location>
        <begin position="1"/>
        <end position="27"/>
    </location>
</feature>
<dbReference type="InterPro" id="IPR014710">
    <property type="entry name" value="RmlC-like_jellyroll"/>
</dbReference>
<proteinExistence type="predicted"/>
<protein>
    <submittedName>
        <fullName evidence="3">Cupin domain-containing protein</fullName>
    </submittedName>
</protein>
<keyword evidence="1" id="KW-0732">Signal</keyword>
<feature type="chain" id="PRO_5016341701" evidence="1">
    <location>
        <begin position="28"/>
        <end position="167"/>
    </location>
</feature>
<dbReference type="InterPro" id="IPR053146">
    <property type="entry name" value="QDO-like"/>
</dbReference>
<dbReference type="PANTHER" id="PTHR36440:SF1">
    <property type="entry name" value="PUTATIVE (AFU_ORTHOLOGUE AFUA_8G07350)-RELATED"/>
    <property type="match status" value="1"/>
</dbReference>
<evidence type="ECO:0000259" key="2">
    <source>
        <dbReference type="Pfam" id="PF07883"/>
    </source>
</evidence>
<dbReference type="InterPro" id="IPR013096">
    <property type="entry name" value="Cupin_2"/>
</dbReference>
<sequence length="167" mass="18107">MKRLPLVKTLFSISCVSAFLMAHLAVAHDPIEWNGDKIHVVLDKDGTDKAFGMFTVEMDSPKGPPRHIHEDADEAFYVLKGEAEVLVDGEKTTIKAGEAGFAPKGKEHTFKFTGDEGGKILVVVTPGGFEGFFGASVDLKIPDQMPELEKISKDHGQVFTGPPLGKE</sequence>
<dbReference type="Pfam" id="PF07883">
    <property type="entry name" value="Cupin_2"/>
    <property type="match status" value="1"/>
</dbReference>
<reference evidence="3 4" key="1">
    <citation type="submission" date="2018-05" db="EMBL/GenBank/DDBJ databases">
        <title>Leucothrix arctica sp. nov., isolated from Arctic seawater.</title>
        <authorList>
            <person name="Choi A."/>
            <person name="Baek K."/>
        </authorList>
    </citation>
    <scope>NUCLEOTIDE SEQUENCE [LARGE SCALE GENOMIC DNA]</scope>
    <source>
        <strain evidence="3 4">JCM 18388</strain>
    </source>
</reference>
<dbReference type="Proteomes" id="UP000245539">
    <property type="component" value="Unassembled WGS sequence"/>
</dbReference>
<organism evidence="3 4">
    <name type="scientific">Leucothrix pacifica</name>
    <dbReference type="NCBI Taxonomy" id="1247513"/>
    <lineage>
        <taxon>Bacteria</taxon>
        <taxon>Pseudomonadati</taxon>
        <taxon>Pseudomonadota</taxon>
        <taxon>Gammaproteobacteria</taxon>
        <taxon>Thiotrichales</taxon>
        <taxon>Thiotrichaceae</taxon>
        <taxon>Leucothrix</taxon>
    </lineage>
</organism>
<evidence type="ECO:0000313" key="3">
    <source>
        <dbReference type="EMBL" id="PWQ95131.1"/>
    </source>
</evidence>
<name>A0A317CAH4_9GAMM</name>
<evidence type="ECO:0000256" key="1">
    <source>
        <dbReference type="SAM" id="SignalP"/>
    </source>
</evidence>
<dbReference type="AlphaFoldDB" id="A0A317CAH4"/>
<accession>A0A317CAH4</accession>
<dbReference type="RefSeq" id="WP_109838577.1">
    <property type="nucleotide sequence ID" value="NZ_QGKM01000047.1"/>
</dbReference>
<comment type="caution">
    <text evidence="3">The sequence shown here is derived from an EMBL/GenBank/DDBJ whole genome shotgun (WGS) entry which is preliminary data.</text>
</comment>